<sequence length="168" mass="19335">MLRTFMKLSQYPTGKKLYILDLKKFVGINTNNSFISQTDLLRYHLEPASISPFKRRPSQFTVNPPVLWSRVSPSITFSTGQGLIYVALVTLQSRLCEAVLRLDGNPIKEVVTECQGRVAVPDCHWNQTRFSTELTCIKLLMYRLKIVCRKGTFPRLNLYDLDKINDAY</sequence>
<gene>
    <name evidence="1" type="ORF">RRG08_023799</name>
</gene>
<dbReference type="Proteomes" id="UP001283361">
    <property type="component" value="Unassembled WGS sequence"/>
</dbReference>
<evidence type="ECO:0000313" key="2">
    <source>
        <dbReference type="Proteomes" id="UP001283361"/>
    </source>
</evidence>
<keyword evidence="2" id="KW-1185">Reference proteome</keyword>
<dbReference type="EMBL" id="JAWDGP010003216">
    <property type="protein sequence ID" value="KAK3776447.1"/>
    <property type="molecule type" value="Genomic_DNA"/>
</dbReference>
<evidence type="ECO:0000313" key="1">
    <source>
        <dbReference type="EMBL" id="KAK3776447.1"/>
    </source>
</evidence>
<name>A0AAE1DN37_9GAST</name>
<comment type="caution">
    <text evidence="1">The sequence shown here is derived from an EMBL/GenBank/DDBJ whole genome shotgun (WGS) entry which is preliminary data.</text>
</comment>
<proteinExistence type="predicted"/>
<reference evidence="1" key="1">
    <citation type="journal article" date="2023" name="G3 (Bethesda)">
        <title>A reference genome for the long-term kleptoplast-retaining sea slug Elysia crispata morphotype clarki.</title>
        <authorList>
            <person name="Eastman K.E."/>
            <person name="Pendleton A.L."/>
            <person name="Shaikh M.A."/>
            <person name="Suttiyut T."/>
            <person name="Ogas R."/>
            <person name="Tomko P."/>
            <person name="Gavelis G."/>
            <person name="Widhalm J.R."/>
            <person name="Wisecaver J.H."/>
        </authorList>
    </citation>
    <scope>NUCLEOTIDE SEQUENCE</scope>
    <source>
        <strain evidence="1">ECLA1</strain>
    </source>
</reference>
<organism evidence="1 2">
    <name type="scientific">Elysia crispata</name>
    <name type="common">lettuce slug</name>
    <dbReference type="NCBI Taxonomy" id="231223"/>
    <lineage>
        <taxon>Eukaryota</taxon>
        <taxon>Metazoa</taxon>
        <taxon>Spiralia</taxon>
        <taxon>Lophotrochozoa</taxon>
        <taxon>Mollusca</taxon>
        <taxon>Gastropoda</taxon>
        <taxon>Heterobranchia</taxon>
        <taxon>Euthyneura</taxon>
        <taxon>Panpulmonata</taxon>
        <taxon>Sacoglossa</taxon>
        <taxon>Placobranchoidea</taxon>
        <taxon>Plakobranchidae</taxon>
        <taxon>Elysia</taxon>
    </lineage>
</organism>
<accession>A0AAE1DN37</accession>
<protein>
    <submittedName>
        <fullName evidence="1">Uncharacterized protein</fullName>
    </submittedName>
</protein>
<dbReference type="AlphaFoldDB" id="A0AAE1DN37"/>